<comment type="catalytic activity">
    <reaction evidence="8">
        <text>The enzyme shows specific recognition of a C-terminal tripeptide, Xaa-Yaa-Zaa, in which Xaa is preferably Ala or Leu, Yaa is preferably Ala or Tyr, and Zaa is preferably Ala, but then cleaves at a variable distance from the C-terminus. A typical cleavage is -Ala-Ala-|-Arg-Ala-Ala-Lys-Glu-Asn-Tyr-Ala-Leu-Ala-Ala.</text>
        <dbReference type="EC" id="3.4.21.102"/>
    </reaction>
</comment>
<keyword evidence="3 13" id="KW-0645">Protease</keyword>
<dbReference type="AlphaFoldDB" id="A0A2T1C1H0"/>
<dbReference type="FunFam" id="2.30.42.10:FF:000063">
    <property type="entry name" value="Peptidase, S41 family"/>
    <property type="match status" value="1"/>
</dbReference>
<evidence type="ECO:0000256" key="3">
    <source>
        <dbReference type="ARBA" id="ARBA00022670"/>
    </source>
</evidence>
<dbReference type="CDD" id="cd07560">
    <property type="entry name" value="Peptidase_S41_CPP"/>
    <property type="match status" value="1"/>
</dbReference>
<dbReference type="NCBIfam" id="NF045589">
    <property type="entry name" value="Cterm_S41_CtpB"/>
    <property type="match status" value="1"/>
</dbReference>
<dbReference type="CDD" id="cd06782">
    <property type="entry name" value="cpPDZ_CPP-like"/>
    <property type="match status" value="1"/>
</dbReference>
<dbReference type="Pfam" id="PF17820">
    <property type="entry name" value="PDZ_6"/>
    <property type="match status" value="1"/>
</dbReference>
<evidence type="ECO:0000256" key="5">
    <source>
        <dbReference type="ARBA" id="ARBA00022801"/>
    </source>
</evidence>
<evidence type="ECO:0000256" key="14">
    <source>
        <dbReference type="SAM" id="SignalP"/>
    </source>
</evidence>
<protein>
    <recommendedName>
        <fullName evidence="11">Carboxyl-terminal-processing protease</fullName>
        <ecNumber evidence="10">3.4.21.102</ecNumber>
    </recommendedName>
    <alternativeName>
        <fullName evidence="12">CtpA</fullName>
    </alternativeName>
</protein>
<dbReference type="Gene3D" id="3.30.750.44">
    <property type="match status" value="1"/>
</dbReference>
<dbReference type="PANTHER" id="PTHR32060:SF30">
    <property type="entry name" value="CARBOXY-TERMINAL PROCESSING PROTEASE CTPA"/>
    <property type="match status" value="1"/>
</dbReference>
<dbReference type="InterPro" id="IPR004447">
    <property type="entry name" value="Peptidase_S41A"/>
</dbReference>
<evidence type="ECO:0000256" key="4">
    <source>
        <dbReference type="ARBA" id="ARBA00022729"/>
    </source>
</evidence>
<dbReference type="FunFam" id="3.30.750.44:FF:000002">
    <property type="entry name" value="carboxyl-terminal-processing peptidase 2, chloroplastic"/>
    <property type="match status" value="1"/>
</dbReference>
<dbReference type="SMART" id="SM00228">
    <property type="entry name" value="PDZ"/>
    <property type="match status" value="1"/>
</dbReference>
<evidence type="ECO:0000256" key="9">
    <source>
        <dbReference type="ARBA" id="ARBA00053093"/>
    </source>
</evidence>
<sequence>MSKFCGNLSLVTKLLCTGAIATTATSFCWLTLGNDLQAHATLKDNPKAVVDEVWQIINREYVDGTFNRSNWLQLRQELLSQEYTSNEQAYTAIRTALEKLGDPYTRFMEPEQFKSLTSQTTGELSGVGIRLAVDSATKTLTIVEPMANSPAEKAGIKPGDKLLAIDGKSTRGMSIEQASILIRGEVGTKISLKLSRAEKGDFELKLTRAQIELPSVRYTLNQEGNIKVGYIYLSEFNSHSPDQMRKAIQALKRQKAQAFVLDLRENPGGLLLSSIEIARMWLDTGSIVRTVDRKGENDEFKANRTALTQLPLAVLVNGDSASASEILAGALQDNKRATIIGTETFGKALVQSVHDLSDGSGLAVTVAHYYTPKGTDIGHKGVSPDIHINISKEQQFQLSARSNWFGSPQDPLYTKAIAVLQSDVTQGAPSRSPSPVSVR</sequence>
<dbReference type="SUPFAM" id="SSF50156">
    <property type="entry name" value="PDZ domain-like"/>
    <property type="match status" value="1"/>
</dbReference>
<gene>
    <name evidence="16" type="ORF">C7B64_14675</name>
</gene>
<evidence type="ECO:0000256" key="1">
    <source>
        <dbReference type="ARBA" id="ARBA00004518"/>
    </source>
</evidence>
<dbReference type="EC" id="3.4.21.102" evidence="10"/>
<dbReference type="EMBL" id="PVWJ01000072">
    <property type="protein sequence ID" value="PSB02120.1"/>
    <property type="molecule type" value="Genomic_DNA"/>
</dbReference>
<dbReference type="GO" id="GO:0004252">
    <property type="term" value="F:serine-type endopeptidase activity"/>
    <property type="evidence" value="ECO:0007669"/>
    <property type="project" value="UniProtKB-EC"/>
</dbReference>
<proteinExistence type="inferred from homology"/>
<comment type="function">
    <text evidence="9">Cleavage of the 16 C-terminal residues from the D1 precursor of photosystem II (PSII). This proteolytic processing is necessary to allow the light-driven assembly of the oxygen-evolving cluster (a tetranuclear manganese), which is responsible for photosynthetic water oxidation.</text>
</comment>
<dbReference type="InterPro" id="IPR036034">
    <property type="entry name" value="PDZ_sf"/>
</dbReference>
<evidence type="ECO:0000256" key="2">
    <source>
        <dbReference type="ARBA" id="ARBA00009179"/>
    </source>
</evidence>
<dbReference type="Pfam" id="PF03572">
    <property type="entry name" value="Peptidase_S41"/>
    <property type="match status" value="1"/>
</dbReference>
<evidence type="ECO:0000313" key="16">
    <source>
        <dbReference type="EMBL" id="PSB02120.1"/>
    </source>
</evidence>
<feature type="chain" id="PRO_5015506295" description="Carboxyl-terminal-processing protease" evidence="14">
    <location>
        <begin position="22"/>
        <end position="439"/>
    </location>
</feature>
<keyword evidence="17" id="KW-1185">Reference proteome</keyword>
<reference evidence="16 17" key="1">
    <citation type="submission" date="2018-02" db="EMBL/GenBank/DDBJ databases">
        <authorList>
            <person name="Cohen D.B."/>
            <person name="Kent A.D."/>
        </authorList>
    </citation>
    <scope>NUCLEOTIDE SEQUENCE [LARGE SCALE GENOMIC DNA]</scope>
    <source>
        <strain evidence="16 17">CCAP 1448/3</strain>
    </source>
</reference>
<keyword evidence="5 13" id="KW-0378">Hydrolase</keyword>
<keyword evidence="4 14" id="KW-0732">Signal</keyword>
<dbReference type="Proteomes" id="UP000238762">
    <property type="component" value="Unassembled WGS sequence"/>
</dbReference>
<evidence type="ECO:0000259" key="15">
    <source>
        <dbReference type="PROSITE" id="PS50106"/>
    </source>
</evidence>
<evidence type="ECO:0000256" key="11">
    <source>
        <dbReference type="ARBA" id="ARBA00069724"/>
    </source>
</evidence>
<name>A0A2T1C1H0_9CYAN</name>
<dbReference type="InterPro" id="IPR029045">
    <property type="entry name" value="ClpP/crotonase-like_dom_sf"/>
</dbReference>
<organism evidence="16 17">
    <name type="scientific">Merismopedia glauca CCAP 1448/3</name>
    <dbReference type="NCBI Taxonomy" id="1296344"/>
    <lineage>
        <taxon>Bacteria</taxon>
        <taxon>Bacillati</taxon>
        <taxon>Cyanobacteriota</taxon>
        <taxon>Cyanophyceae</taxon>
        <taxon>Synechococcales</taxon>
        <taxon>Merismopediaceae</taxon>
        <taxon>Merismopedia</taxon>
    </lineage>
</organism>
<evidence type="ECO:0000256" key="10">
    <source>
        <dbReference type="ARBA" id="ARBA00066637"/>
    </source>
</evidence>
<dbReference type="PANTHER" id="PTHR32060">
    <property type="entry name" value="TAIL-SPECIFIC PROTEASE"/>
    <property type="match status" value="1"/>
</dbReference>
<comment type="caution">
    <text evidence="16">The sequence shown here is derived from an EMBL/GenBank/DDBJ whole genome shotgun (WGS) entry which is preliminary data.</text>
</comment>
<feature type="domain" description="PDZ" evidence="15">
    <location>
        <begin position="113"/>
        <end position="183"/>
    </location>
</feature>
<dbReference type="GO" id="GO:0007165">
    <property type="term" value="P:signal transduction"/>
    <property type="evidence" value="ECO:0007669"/>
    <property type="project" value="TreeGrafter"/>
</dbReference>
<dbReference type="InterPro" id="IPR041489">
    <property type="entry name" value="PDZ_6"/>
</dbReference>
<keyword evidence="7" id="KW-0793">Thylakoid</keyword>
<evidence type="ECO:0000256" key="6">
    <source>
        <dbReference type="ARBA" id="ARBA00022825"/>
    </source>
</evidence>
<keyword evidence="6 13" id="KW-0720">Serine protease</keyword>
<dbReference type="InterPro" id="IPR005151">
    <property type="entry name" value="Tail-specific_protease"/>
</dbReference>
<dbReference type="SUPFAM" id="SSF52096">
    <property type="entry name" value="ClpP/crotonase"/>
    <property type="match status" value="1"/>
</dbReference>
<accession>A0A2T1C1H0</accession>
<dbReference type="GO" id="GO:0006508">
    <property type="term" value="P:proteolysis"/>
    <property type="evidence" value="ECO:0007669"/>
    <property type="project" value="UniProtKB-KW"/>
</dbReference>
<dbReference type="Gene3D" id="2.30.42.10">
    <property type="match status" value="1"/>
</dbReference>
<dbReference type="InterPro" id="IPR054625">
    <property type="entry name" value="Cterm_S41_CtpB"/>
</dbReference>
<evidence type="ECO:0000256" key="13">
    <source>
        <dbReference type="RuleBase" id="RU004404"/>
    </source>
</evidence>
<dbReference type="Gene3D" id="3.90.226.10">
    <property type="entry name" value="2-enoyl-CoA Hydratase, Chain A, domain 1"/>
    <property type="match status" value="1"/>
</dbReference>
<evidence type="ECO:0000256" key="12">
    <source>
        <dbReference type="ARBA" id="ARBA00080563"/>
    </source>
</evidence>
<evidence type="ECO:0000256" key="8">
    <source>
        <dbReference type="ARBA" id="ARBA00051784"/>
    </source>
</evidence>
<comment type="subcellular location">
    <subcellularLocation>
        <location evidence="1">Cellular thylakoid lumen</location>
    </subcellularLocation>
</comment>
<dbReference type="GO" id="GO:0031979">
    <property type="term" value="C:plasma membrane-derived thylakoid lumen"/>
    <property type="evidence" value="ECO:0007669"/>
    <property type="project" value="UniProtKB-SubCell"/>
</dbReference>
<evidence type="ECO:0000313" key="17">
    <source>
        <dbReference type="Proteomes" id="UP000238762"/>
    </source>
</evidence>
<feature type="signal peptide" evidence="14">
    <location>
        <begin position="1"/>
        <end position="21"/>
    </location>
</feature>
<dbReference type="InterPro" id="IPR001478">
    <property type="entry name" value="PDZ"/>
</dbReference>
<reference evidence="16 17" key="2">
    <citation type="submission" date="2018-03" db="EMBL/GenBank/DDBJ databases">
        <title>The ancient ancestry and fast evolution of plastids.</title>
        <authorList>
            <person name="Moore K.R."/>
            <person name="Magnabosco C."/>
            <person name="Momper L."/>
            <person name="Gold D.A."/>
            <person name="Bosak T."/>
            <person name="Fournier G.P."/>
        </authorList>
    </citation>
    <scope>NUCLEOTIDE SEQUENCE [LARGE SCALE GENOMIC DNA]</scope>
    <source>
        <strain evidence="16 17">CCAP 1448/3</strain>
    </source>
</reference>
<evidence type="ECO:0000256" key="7">
    <source>
        <dbReference type="ARBA" id="ARBA00023078"/>
    </source>
</evidence>
<dbReference type="PROSITE" id="PS50106">
    <property type="entry name" value="PDZ"/>
    <property type="match status" value="1"/>
</dbReference>
<dbReference type="OrthoDB" id="9812068at2"/>
<dbReference type="GO" id="GO:0030288">
    <property type="term" value="C:outer membrane-bounded periplasmic space"/>
    <property type="evidence" value="ECO:0007669"/>
    <property type="project" value="TreeGrafter"/>
</dbReference>
<dbReference type="NCBIfam" id="TIGR00225">
    <property type="entry name" value="prc"/>
    <property type="match status" value="1"/>
</dbReference>
<dbReference type="SMART" id="SM00245">
    <property type="entry name" value="TSPc"/>
    <property type="match status" value="1"/>
</dbReference>
<comment type="similarity">
    <text evidence="2 13">Belongs to the peptidase S41A family.</text>
</comment>